<dbReference type="Pfam" id="PF00078">
    <property type="entry name" value="RVT_1"/>
    <property type="match status" value="1"/>
</dbReference>
<gene>
    <name evidence="3" type="primary">pol</name>
    <name evidence="3" type="ORF">EVAR_35754_1</name>
</gene>
<feature type="compositionally biased region" description="Low complexity" evidence="1">
    <location>
        <begin position="375"/>
        <end position="390"/>
    </location>
</feature>
<dbReference type="InterPro" id="IPR005135">
    <property type="entry name" value="Endo/exonuclease/phosphatase"/>
</dbReference>
<feature type="compositionally biased region" description="Polar residues" evidence="1">
    <location>
        <begin position="310"/>
        <end position="334"/>
    </location>
</feature>
<feature type="domain" description="Reverse transcriptase" evidence="2">
    <location>
        <begin position="1187"/>
        <end position="1428"/>
    </location>
</feature>
<proteinExistence type="predicted"/>
<dbReference type="Pfam" id="PF14529">
    <property type="entry name" value="Exo_endo_phos_2"/>
    <property type="match status" value="1"/>
</dbReference>
<reference evidence="3 4" key="1">
    <citation type="journal article" date="2019" name="Commun. Biol.">
        <title>The bagworm genome reveals a unique fibroin gene that provides high tensile strength.</title>
        <authorList>
            <person name="Kono N."/>
            <person name="Nakamura H."/>
            <person name="Ohtoshi R."/>
            <person name="Tomita M."/>
            <person name="Numata K."/>
            <person name="Arakawa K."/>
        </authorList>
    </citation>
    <scope>NUCLEOTIDE SEQUENCE [LARGE SCALE GENOMIC DNA]</scope>
</reference>
<dbReference type="InterPro" id="IPR036691">
    <property type="entry name" value="Endo/exonu/phosph_ase_sf"/>
</dbReference>
<dbReference type="Gene3D" id="3.60.10.10">
    <property type="entry name" value="Endonuclease/exonuclease/phosphatase"/>
    <property type="match status" value="1"/>
</dbReference>
<dbReference type="SUPFAM" id="SSF56219">
    <property type="entry name" value="DNase I-like"/>
    <property type="match status" value="1"/>
</dbReference>
<keyword evidence="3" id="KW-0695">RNA-directed DNA polymerase</keyword>
<evidence type="ECO:0000313" key="3">
    <source>
        <dbReference type="EMBL" id="GBP37320.1"/>
    </source>
</evidence>
<dbReference type="PROSITE" id="PS50878">
    <property type="entry name" value="RT_POL"/>
    <property type="match status" value="1"/>
</dbReference>
<evidence type="ECO:0000259" key="2">
    <source>
        <dbReference type="PROSITE" id="PS50878"/>
    </source>
</evidence>
<protein>
    <submittedName>
        <fullName evidence="3">RNA-directed DNA polymerase from mobile element jockey</fullName>
    </submittedName>
</protein>
<dbReference type="CDD" id="cd01650">
    <property type="entry name" value="RT_nLTR_like"/>
    <property type="match status" value="1"/>
</dbReference>
<organism evidence="3 4">
    <name type="scientific">Eumeta variegata</name>
    <name type="common">Bagworm moth</name>
    <name type="synonym">Eumeta japonica</name>
    <dbReference type="NCBI Taxonomy" id="151549"/>
    <lineage>
        <taxon>Eukaryota</taxon>
        <taxon>Metazoa</taxon>
        <taxon>Ecdysozoa</taxon>
        <taxon>Arthropoda</taxon>
        <taxon>Hexapoda</taxon>
        <taxon>Insecta</taxon>
        <taxon>Pterygota</taxon>
        <taxon>Neoptera</taxon>
        <taxon>Endopterygota</taxon>
        <taxon>Lepidoptera</taxon>
        <taxon>Glossata</taxon>
        <taxon>Ditrysia</taxon>
        <taxon>Tineoidea</taxon>
        <taxon>Psychidae</taxon>
        <taxon>Oiketicinae</taxon>
        <taxon>Eumeta</taxon>
    </lineage>
</organism>
<keyword evidence="3" id="KW-0808">Transferase</keyword>
<dbReference type="GO" id="GO:0003964">
    <property type="term" value="F:RNA-directed DNA polymerase activity"/>
    <property type="evidence" value="ECO:0007669"/>
    <property type="project" value="UniProtKB-KW"/>
</dbReference>
<accession>A0A4C1VFG2</accession>
<comment type="caution">
    <text evidence="3">The sequence shown here is derived from an EMBL/GenBank/DDBJ whole genome shotgun (WGS) entry which is preliminary data.</text>
</comment>
<keyword evidence="4" id="KW-1185">Reference proteome</keyword>
<dbReference type="Proteomes" id="UP000299102">
    <property type="component" value="Unassembled WGS sequence"/>
</dbReference>
<dbReference type="InterPro" id="IPR043502">
    <property type="entry name" value="DNA/RNA_pol_sf"/>
</dbReference>
<feature type="region of interest" description="Disordered" evidence="1">
    <location>
        <begin position="252"/>
        <end position="356"/>
    </location>
</feature>
<feature type="region of interest" description="Disordered" evidence="1">
    <location>
        <begin position="375"/>
        <end position="411"/>
    </location>
</feature>
<feature type="compositionally biased region" description="Low complexity" evidence="1">
    <location>
        <begin position="680"/>
        <end position="689"/>
    </location>
</feature>
<feature type="compositionally biased region" description="Pro residues" evidence="1">
    <location>
        <begin position="402"/>
        <end position="411"/>
    </location>
</feature>
<name>A0A4C1VFG2_EUMVA</name>
<feature type="region of interest" description="Disordered" evidence="1">
    <location>
        <begin position="642"/>
        <end position="691"/>
    </location>
</feature>
<dbReference type="SUPFAM" id="SSF56672">
    <property type="entry name" value="DNA/RNA polymerases"/>
    <property type="match status" value="1"/>
</dbReference>
<evidence type="ECO:0000256" key="1">
    <source>
        <dbReference type="SAM" id="MobiDB-lite"/>
    </source>
</evidence>
<evidence type="ECO:0000313" key="4">
    <source>
        <dbReference type="Proteomes" id="UP000299102"/>
    </source>
</evidence>
<dbReference type="EMBL" id="BGZK01000331">
    <property type="protein sequence ID" value="GBP37320.1"/>
    <property type="molecule type" value="Genomic_DNA"/>
</dbReference>
<dbReference type="OrthoDB" id="4939572at2759"/>
<feature type="region of interest" description="Disordered" evidence="1">
    <location>
        <begin position="595"/>
        <end position="624"/>
    </location>
</feature>
<feature type="compositionally biased region" description="Basic residues" evidence="1">
    <location>
        <begin position="340"/>
        <end position="353"/>
    </location>
</feature>
<sequence length="1428" mass="156907">MKCGREAYYRIESNGRLRTKLSLKADVLPQSQPRVRPEMKSGPVVSPVLTRNGIESHAKFRIDGAKSNDMKDGTTYSAQAKLHRKVSLSPRSALKGRSAVTDHMMVFSGDACSIIVLEPTPKPNSYLNRFFETGFYSSVFGSVAEGRLRSDALTGHSTRSRASVSRALKATLGLPAFSFSCRWATVGDRYTVTVAPALAAFRPSSAPGAAATRVPGFVGVRCATGGLSQRSYPPKWDTSVLETELDKFVKTATPVASRTNTPASSANSSRAHSPASKNRKPLGKRAASSSSEEDTAGSDSTVVGSDDESGSATNTWDSGSPEGSSRSRANSDASFSLVKGKNKKAVRKATKKSKLTEQPASIVMDVEVAQAPSSTAPAAPVAAPPTQVATDRATPRSGTKPSAPPTAKAPPPIFLRKGANFVKISADCTRLHINYSKAVRVADDGIKIICPNVETFRSLNKYLVDNKVQFHTYALEEERKIKAVIRGIPADFALDDIKDDLVNQGFPVLSIFSALSVVCGLSGIRVEAPFKKGGPGQCHRCQKYGHAAANCHADPRCVKCLVPHWTKECPLTRESEEKPSCVNCGQHHTANYRGCPRAPKFTPRSRPSFKRPSRAPPVAPPRDLENFPALATTAKKTTPVVNFRPAPVPATNPWGMNQPPRAVPEPSREPARRAPPAPRPATASAGPSSFGDDIQTVMAVLRAVSSSEIAEFAGQLRACRNVEEKTPRFSGRRKPKNLKLLSFNANGLQKNIPELTNCMSEYGIDIALIQETFLKPNRPRACAIAGYVQLRTDRTYDRKGGTALYYSRSLHCCPIKIPPLVNMEATGCRLAMTGHRTIIIVSVYLPSPKPLLRSDLRALLALGDAVILFGDFNCKNPRWGCAIMNENGEKLDQLQDRLEFEIIAPSTATYFPHNDTYRTSILDIALTKGVALNLNYIETLNRLSSDHRPVLLKMGPPDGGRPIPTIKITDWKKVSTAFEKIDTPPLNSIPDDIRTTEQIDHAIGALTSHVRTVVKRCEREVPASSDRRKFPPDILELIRAKTKLCAARAHPTPEYRSRARALQREVKARALKTEGYTPIPPLKRPDGSIALDDAEVAECIADSIETQCSHASPPHDTAHISRIEEEVLQKTSLEPKDDLTPVSLSEVQLLVRSLKTRKAPGLDGVSNKAIKCFPQQLLSLLVAIFNACLQNCYFPPAWKEAEVIGIHKPGKPRDLPASYRPISLLSGLAKLFERVLKTRLSKHLFGKGLIIDEQFGFRPAHSCPQQVLRLVEYVTEGFKSKQKTVAVFFDVAKAFDRVWHAGLVYKLYSLQVPDRLIFIIQNFLSNRHFTFRHERTHSTRRLIRAGVPQGSALSPLLYSAYTNDIPRPSSGVQLALFADDTALFYKCRNRSTLSTILRLQRAIDELGQWFRLWRIEVNPKSRQLYNLV</sequence>
<dbReference type="PANTHER" id="PTHR19446">
    <property type="entry name" value="REVERSE TRANSCRIPTASES"/>
    <property type="match status" value="1"/>
</dbReference>
<keyword evidence="3" id="KW-0548">Nucleotidyltransferase</keyword>
<feature type="compositionally biased region" description="Polar residues" evidence="1">
    <location>
        <begin position="254"/>
        <end position="271"/>
    </location>
</feature>
<dbReference type="InterPro" id="IPR000477">
    <property type="entry name" value="RT_dom"/>
</dbReference>